<dbReference type="AlphaFoldDB" id="A0A0A9EIA2"/>
<reference evidence="1" key="1">
    <citation type="submission" date="2014-09" db="EMBL/GenBank/DDBJ databases">
        <authorList>
            <person name="Magalhaes I.L.F."/>
            <person name="Oliveira U."/>
            <person name="Santos F.R."/>
            <person name="Vidigal T.H.D.A."/>
            <person name="Brescovit A.D."/>
            <person name="Santos A.J."/>
        </authorList>
    </citation>
    <scope>NUCLEOTIDE SEQUENCE</scope>
    <source>
        <tissue evidence="1">Shoot tissue taken approximately 20 cm above the soil surface</tissue>
    </source>
</reference>
<sequence length="60" mass="6953">MLHHSNGCVVKGMYNIDVDHVISRFHDLKTLFYIPDIVLLCIDHGQFTVLLCIDHVRFTV</sequence>
<proteinExistence type="predicted"/>
<name>A0A0A9EIA2_ARUDO</name>
<dbReference type="EMBL" id="GBRH01202118">
    <property type="protein sequence ID" value="JAD95777.1"/>
    <property type="molecule type" value="Transcribed_RNA"/>
</dbReference>
<accession>A0A0A9EIA2</accession>
<reference evidence="1" key="2">
    <citation type="journal article" date="2015" name="Data Brief">
        <title>Shoot transcriptome of the giant reed, Arundo donax.</title>
        <authorList>
            <person name="Barrero R.A."/>
            <person name="Guerrero F.D."/>
            <person name="Moolhuijzen P."/>
            <person name="Goolsby J.A."/>
            <person name="Tidwell J."/>
            <person name="Bellgard S.E."/>
            <person name="Bellgard M.I."/>
        </authorList>
    </citation>
    <scope>NUCLEOTIDE SEQUENCE</scope>
    <source>
        <tissue evidence="1">Shoot tissue taken approximately 20 cm above the soil surface</tissue>
    </source>
</reference>
<evidence type="ECO:0000313" key="1">
    <source>
        <dbReference type="EMBL" id="JAD95777.1"/>
    </source>
</evidence>
<protein>
    <submittedName>
        <fullName evidence="1">Uncharacterized protein</fullName>
    </submittedName>
</protein>
<organism evidence="1">
    <name type="scientific">Arundo donax</name>
    <name type="common">Giant reed</name>
    <name type="synonym">Donax arundinaceus</name>
    <dbReference type="NCBI Taxonomy" id="35708"/>
    <lineage>
        <taxon>Eukaryota</taxon>
        <taxon>Viridiplantae</taxon>
        <taxon>Streptophyta</taxon>
        <taxon>Embryophyta</taxon>
        <taxon>Tracheophyta</taxon>
        <taxon>Spermatophyta</taxon>
        <taxon>Magnoliopsida</taxon>
        <taxon>Liliopsida</taxon>
        <taxon>Poales</taxon>
        <taxon>Poaceae</taxon>
        <taxon>PACMAD clade</taxon>
        <taxon>Arundinoideae</taxon>
        <taxon>Arundineae</taxon>
        <taxon>Arundo</taxon>
    </lineage>
</organism>